<keyword evidence="1" id="KW-0732">Signal</keyword>
<evidence type="ECO:0000313" key="3">
    <source>
        <dbReference type="Proteomes" id="UP001596037"/>
    </source>
</evidence>
<sequence>MKKIPLLLCLLAGQFIPAFAWAQMANDTPMAVPEGVKTIASIVAGDKVLARGWGSSASLEPVPVKFSYGILPDRRGSTQEMVFVRYGEQRLLIATRNQAFLLATGKLILARQLVAGQALMTGDGGPATVSAVRMGYYSGGMHHISTNAAWNGNPARHLVVAGGLIVADYALQMHYPQLPAQFKH</sequence>
<gene>
    <name evidence="2" type="ORF">ACFPOE_03065</name>
</gene>
<evidence type="ECO:0000313" key="2">
    <source>
        <dbReference type="EMBL" id="MFC5496501.1"/>
    </source>
</evidence>
<dbReference type="SUPFAM" id="SSF51294">
    <property type="entry name" value="Hedgehog/intein (Hint) domain"/>
    <property type="match status" value="1"/>
</dbReference>
<evidence type="ECO:0000256" key="1">
    <source>
        <dbReference type="SAM" id="SignalP"/>
    </source>
</evidence>
<dbReference type="InterPro" id="IPR036844">
    <property type="entry name" value="Hint_dom_sf"/>
</dbReference>
<feature type="chain" id="PRO_5045535390" evidence="1">
    <location>
        <begin position="21"/>
        <end position="184"/>
    </location>
</feature>
<organism evidence="2 3">
    <name type="scientific">Caenimonas terrae</name>
    <dbReference type="NCBI Taxonomy" id="696074"/>
    <lineage>
        <taxon>Bacteria</taxon>
        <taxon>Pseudomonadati</taxon>
        <taxon>Pseudomonadota</taxon>
        <taxon>Betaproteobacteria</taxon>
        <taxon>Burkholderiales</taxon>
        <taxon>Comamonadaceae</taxon>
        <taxon>Caenimonas</taxon>
    </lineage>
</organism>
<proteinExistence type="predicted"/>
<comment type="caution">
    <text evidence="2">The sequence shown here is derived from an EMBL/GenBank/DDBJ whole genome shotgun (WGS) entry which is preliminary data.</text>
</comment>
<protein>
    <submittedName>
        <fullName evidence="2">Uncharacterized protein</fullName>
    </submittedName>
</protein>
<name>A0ABW0N750_9BURK</name>
<dbReference type="RefSeq" id="WP_376848519.1">
    <property type="nucleotide sequence ID" value="NZ_JBHSMF010000002.1"/>
</dbReference>
<dbReference type="EMBL" id="JBHSMF010000002">
    <property type="protein sequence ID" value="MFC5496501.1"/>
    <property type="molecule type" value="Genomic_DNA"/>
</dbReference>
<dbReference type="Gene3D" id="2.170.16.10">
    <property type="entry name" value="Hedgehog/Intein (Hint) domain"/>
    <property type="match status" value="1"/>
</dbReference>
<reference evidence="3" key="1">
    <citation type="journal article" date="2019" name="Int. J. Syst. Evol. Microbiol.">
        <title>The Global Catalogue of Microorganisms (GCM) 10K type strain sequencing project: providing services to taxonomists for standard genome sequencing and annotation.</title>
        <authorList>
            <consortium name="The Broad Institute Genomics Platform"/>
            <consortium name="The Broad Institute Genome Sequencing Center for Infectious Disease"/>
            <person name="Wu L."/>
            <person name="Ma J."/>
        </authorList>
    </citation>
    <scope>NUCLEOTIDE SEQUENCE [LARGE SCALE GENOMIC DNA]</scope>
    <source>
        <strain evidence="3">CCUG 57401</strain>
    </source>
</reference>
<dbReference type="Proteomes" id="UP001596037">
    <property type="component" value="Unassembled WGS sequence"/>
</dbReference>
<feature type="signal peptide" evidence="1">
    <location>
        <begin position="1"/>
        <end position="20"/>
    </location>
</feature>
<keyword evidence="3" id="KW-1185">Reference proteome</keyword>
<accession>A0ABW0N750</accession>